<dbReference type="PANTHER" id="PTHR43245:SF23">
    <property type="entry name" value="NAD(P)-BINDING DOMAIN-CONTAINING PROTEIN"/>
    <property type="match status" value="1"/>
</dbReference>
<dbReference type="InterPro" id="IPR001509">
    <property type="entry name" value="Epimerase_deHydtase"/>
</dbReference>
<name>A0A178LVF1_9CHLR</name>
<dbReference type="CDD" id="cd08946">
    <property type="entry name" value="SDR_e"/>
    <property type="match status" value="1"/>
</dbReference>
<dbReference type="EMBL" id="LWQS01000103">
    <property type="protein sequence ID" value="OAN38233.1"/>
    <property type="molecule type" value="Genomic_DNA"/>
</dbReference>
<dbReference type="OrthoDB" id="9803061at2"/>
<evidence type="ECO:0000313" key="2">
    <source>
        <dbReference type="EMBL" id="OAN38233.1"/>
    </source>
</evidence>
<dbReference type="Proteomes" id="UP000078287">
    <property type="component" value="Unassembled WGS sequence"/>
</dbReference>
<gene>
    <name evidence="2" type="ORF">A6A03_04910</name>
</gene>
<dbReference type="SUPFAM" id="SSF51735">
    <property type="entry name" value="NAD(P)-binding Rossmann-fold domains"/>
    <property type="match status" value="1"/>
</dbReference>
<dbReference type="Gene3D" id="3.40.50.720">
    <property type="entry name" value="NAD(P)-binding Rossmann-like Domain"/>
    <property type="match status" value="1"/>
</dbReference>
<feature type="domain" description="NAD-dependent epimerase/dehydratase" evidence="1">
    <location>
        <begin position="9"/>
        <end position="257"/>
    </location>
</feature>
<dbReference type="InterPro" id="IPR050177">
    <property type="entry name" value="Lipid_A_modif_metabolic_enz"/>
</dbReference>
<proteinExistence type="predicted"/>
<keyword evidence="3" id="KW-1185">Reference proteome</keyword>
<evidence type="ECO:0000313" key="3">
    <source>
        <dbReference type="Proteomes" id="UP000078287"/>
    </source>
</evidence>
<dbReference type="STRING" id="1707952.A6A03_04910"/>
<dbReference type="InterPro" id="IPR036291">
    <property type="entry name" value="NAD(P)-bd_dom_sf"/>
</dbReference>
<dbReference type="Pfam" id="PF01370">
    <property type="entry name" value="Epimerase"/>
    <property type="match status" value="1"/>
</dbReference>
<accession>A0A178LVF1</accession>
<organism evidence="2 3">
    <name type="scientific">Chloroflexus islandicus</name>
    <dbReference type="NCBI Taxonomy" id="1707952"/>
    <lineage>
        <taxon>Bacteria</taxon>
        <taxon>Bacillati</taxon>
        <taxon>Chloroflexota</taxon>
        <taxon>Chloroflexia</taxon>
        <taxon>Chloroflexales</taxon>
        <taxon>Chloroflexineae</taxon>
        <taxon>Chloroflexaceae</taxon>
        <taxon>Chloroflexus</taxon>
    </lineage>
</organism>
<dbReference type="AlphaFoldDB" id="A0A178LVF1"/>
<protein>
    <submittedName>
        <fullName evidence="2">Epimerase</fullName>
    </submittedName>
</protein>
<comment type="caution">
    <text evidence="2">The sequence shown here is derived from an EMBL/GenBank/DDBJ whole genome shotgun (WGS) entry which is preliminary data.</text>
</comment>
<evidence type="ECO:0000259" key="1">
    <source>
        <dbReference type="Pfam" id="PF01370"/>
    </source>
</evidence>
<dbReference type="RefSeq" id="WP_066791194.1">
    <property type="nucleotide sequence ID" value="NZ_LWQS01000103.1"/>
</dbReference>
<sequence length="346" mass="38093">MTATPAPHALITGGAGYIGSLLTGVLLNQGWSVTVVDDLLFGGTSLLGYWHHPRFRFTKGDVCDPATLRASAGEIAAGDLPPARFDAVIHLAAIVGFPACQMVGPQVAWRYNFEGTKRVFAVADAAHVERFVFASTYSNYGLSADGKPVTEESPLNPQSLYAETKIAAEQYLREQTAGATTMPILFRFATLFGISPRTRFDLIVNQFVLEAMTRRKLIIYQRGYARSFVHVRDVCDAILLGLTASPAIVNREIFNVGSDEGNYTKDEIVALVQRYIEGTVVEYKDLTFGGDMRDIRVSFAKIRERLGFKPRISVEQGIREVASVLLNGVIKDALDSQYRNAQFIVQ</sequence>
<dbReference type="PANTHER" id="PTHR43245">
    <property type="entry name" value="BIFUNCTIONAL POLYMYXIN RESISTANCE PROTEIN ARNA"/>
    <property type="match status" value="1"/>
</dbReference>
<reference evidence="2 3" key="1">
    <citation type="submission" date="2016-04" db="EMBL/GenBank/DDBJ databases">
        <title>Chloroflexus islandicus sp. nov., a thermophilic filamentous anoxygenic phototrophic bacterium from geyser Strokkur (Iceland).</title>
        <authorList>
            <person name="Gaisin V.A."/>
            <person name="Kalashnikov A.M."/>
            <person name="Sukhacheva M.V."/>
            <person name="Grouzdev D.S."/>
            <person name="Ivanov T.M."/>
            <person name="Kuznetsov B."/>
            <person name="Gorlenko V.M."/>
        </authorList>
    </citation>
    <scope>NUCLEOTIDE SEQUENCE [LARGE SCALE GENOMIC DNA]</scope>
    <source>
        <strain evidence="3">isl-2</strain>
    </source>
</reference>